<dbReference type="InterPro" id="IPR017441">
    <property type="entry name" value="Protein_kinase_ATP_BS"/>
</dbReference>
<evidence type="ECO:0000313" key="8">
    <source>
        <dbReference type="EMBL" id="KAK8875949.1"/>
    </source>
</evidence>
<keyword evidence="4 5" id="KW-0067">ATP-binding</keyword>
<evidence type="ECO:0000256" key="2">
    <source>
        <dbReference type="ARBA" id="ARBA00022741"/>
    </source>
</evidence>
<dbReference type="EMBL" id="JAPFFF010000012">
    <property type="protein sequence ID" value="KAK8875949.1"/>
    <property type="molecule type" value="Genomic_DNA"/>
</dbReference>
<evidence type="ECO:0000256" key="1">
    <source>
        <dbReference type="ARBA" id="ARBA00022679"/>
    </source>
</evidence>
<dbReference type="SUPFAM" id="SSF56112">
    <property type="entry name" value="Protein kinase-like (PK-like)"/>
    <property type="match status" value="1"/>
</dbReference>
<keyword evidence="9" id="KW-1185">Reference proteome</keyword>
<dbReference type="Pfam" id="PF00069">
    <property type="entry name" value="Pkinase"/>
    <property type="match status" value="1"/>
</dbReference>
<dbReference type="Proteomes" id="UP001470230">
    <property type="component" value="Unassembled WGS sequence"/>
</dbReference>
<gene>
    <name evidence="8" type="ORF">M9Y10_006127</name>
</gene>
<dbReference type="InterPro" id="IPR008271">
    <property type="entry name" value="Ser/Thr_kinase_AS"/>
</dbReference>
<keyword evidence="2 5" id="KW-0547">Nucleotide-binding</keyword>
<dbReference type="InterPro" id="IPR000719">
    <property type="entry name" value="Prot_kinase_dom"/>
</dbReference>
<sequence length="489" mass="56184">MEIVHPLLGKYKIISQIGRGSFASVYLAKHQDLKYPVAIKIFQEGKQDSNARNSFNLTKSIVHPFICQDFDFIKTPKGNDCVIMEYIEGKTLLEYANLNAPLSEKEIQTIFGQLVIAIDFLHKHQIIHRDLKCENIMIDKYKNIRLIDLSFSCNNFNKHSTLCGSPAYIAPEIINNQYYGTSVDIWSLGIIIYAITFGNLPFENQNYSLLFHLITSSNPPFPNSDRISNNLVDLIKKLLIKDPKQRISIEEIKQHPFFTRDQDGNNYVFNEQQIKSFIREPQTQIIPEGQIIKQMELSSIDSVNAVNEIKAGQLTYHSMTYNILYKNFISNVQLPHYSRCFIISLSKNSKNMERKDISLMIDMTNVKLQENLIQTQRVPSKARFQLNQEGNDLTPPSSPSSSRENFNINRPMNFETKQIGLPMFINGVVQFRRFSSNSRPIGQVGPKRSLLNFKNLTLTAQKVKMTNFNHNYGKDFSVSVDALPQLDKH</sequence>
<dbReference type="SMART" id="SM00220">
    <property type="entry name" value="S_TKc"/>
    <property type="match status" value="1"/>
</dbReference>
<accession>A0ABR2JDL5</accession>
<keyword evidence="3" id="KW-0418">Kinase</keyword>
<evidence type="ECO:0000256" key="6">
    <source>
        <dbReference type="RuleBase" id="RU000304"/>
    </source>
</evidence>
<comment type="similarity">
    <text evidence="6">Belongs to the protein kinase superfamily.</text>
</comment>
<feature type="domain" description="Protein kinase" evidence="7">
    <location>
        <begin position="11"/>
        <end position="258"/>
    </location>
</feature>
<reference evidence="8 9" key="1">
    <citation type="submission" date="2024-04" db="EMBL/GenBank/DDBJ databases">
        <title>Tritrichomonas musculus Genome.</title>
        <authorList>
            <person name="Alves-Ferreira E."/>
            <person name="Grigg M."/>
            <person name="Lorenzi H."/>
            <person name="Galac M."/>
        </authorList>
    </citation>
    <scope>NUCLEOTIDE SEQUENCE [LARGE SCALE GENOMIC DNA]</scope>
    <source>
        <strain evidence="8 9">EAF2021</strain>
    </source>
</reference>
<dbReference type="InterPro" id="IPR045269">
    <property type="entry name" value="Atg1-like"/>
</dbReference>
<comment type="caution">
    <text evidence="8">The sequence shown here is derived from an EMBL/GenBank/DDBJ whole genome shotgun (WGS) entry which is preliminary data.</text>
</comment>
<dbReference type="PROSITE" id="PS00108">
    <property type="entry name" value="PROTEIN_KINASE_ST"/>
    <property type="match status" value="1"/>
</dbReference>
<feature type="binding site" evidence="5">
    <location>
        <position position="40"/>
    </location>
    <ligand>
        <name>ATP</name>
        <dbReference type="ChEBI" id="CHEBI:30616"/>
    </ligand>
</feature>
<evidence type="ECO:0000256" key="3">
    <source>
        <dbReference type="ARBA" id="ARBA00022777"/>
    </source>
</evidence>
<keyword evidence="6" id="KW-0723">Serine/threonine-protein kinase</keyword>
<organism evidence="8 9">
    <name type="scientific">Tritrichomonas musculus</name>
    <dbReference type="NCBI Taxonomy" id="1915356"/>
    <lineage>
        <taxon>Eukaryota</taxon>
        <taxon>Metamonada</taxon>
        <taxon>Parabasalia</taxon>
        <taxon>Tritrichomonadida</taxon>
        <taxon>Tritrichomonadidae</taxon>
        <taxon>Tritrichomonas</taxon>
    </lineage>
</organism>
<dbReference type="PANTHER" id="PTHR24348:SF22">
    <property type="entry name" value="NON-SPECIFIC SERINE_THREONINE PROTEIN KINASE"/>
    <property type="match status" value="1"/>
</dbReference>
<evidence type="ECO:0000256" key="4">
    <source>
        <dbReference type="ARBA" id="ARBA00022840"/>
    </source>
</evidence>
<name>A0ABR2JDL5_9EUKA</name>
<dbReference type="PROSITE" id="PS50011">
    <property type="entry name" value="PROTEIN_KINASE_DOM"/>
    <property type="match status" value="1"/>
</dbReference>
<evidence type="ECO:0000313" key="9">
    <source>
        <dbReference type="Proteomes" id="UP001470230"/>
    </source>
</evidence>
<dbReference type="PROSITE" id="PS00107">
    <property type="entry name" value="PROTEIN_KINASE_ATP"/>
    <property type="match status" value="1"/>
</dbReference>
<dbReference type="Gene3D" id="1.10.510.10">
    <property type="entry name" value="Transferase(Phosphotransferase) domain 1"/>
    <property type="match status" value="1"/>
</dbReference>
<evidence type="ECO:0000259" key="7">
    <source>
        <dbReference type="PROSITE" id="PS50011"/>
    </source>
</evidence>
<dbReference type="InterPro" id="IPR011009">
    <property type="entry name" value="Kinase-like_dom_sf"/>
</dbReference>
<protein>
    <recommendedName>
        <fullName evidence="7">Protein kinase domain-containing protein</fullName>
    </recommendedName>
</protein>
<keyword evidence="1" id="KW-0808">Transferase</keyword>
<proteinExistence type="inferred from homology"/>
<dbReference type="PANTHER" id="PTHR24348">
    <property type="entry name" value="SERINE/THREONINE-PROTEIN KINASE UNC-51-RELATED"/>
    <property type="match status" value="1"/>
</dbReference>
<evidence type="ECO:0000256" key="5">
    <source>
        <dbReference type="PROSITE-ProRule" id="PRU10141"/>
    </source>
</evidence>